<dbReference type="InterPro" id="IPR002347">
    <property type="entry name" value="SDR_fam"/>
</dbReference>
<dbReference type="Pfam" id="PF00069">
    <property type="entry name" value="Pkinase"/>
    <property type="match status" value="1"/>
</dbReference>
<dbReference type="GO" id="GO:0010506">
    <property type="term" value="P:regulation of autophagy"/>
    <property type="evidence" value="ECO:0007669"/>
    <property type="project" value="InterPro"/>
</dbReference>
<feature type="compositionally biased region" description="Basic and acidic residues" evidence="12">
    <location>
        <begin position="470"/>
        <end position="488"/>
    </location>
</feature>
<dbReference type="GO" id="GO:0004674">
    <property type="term" value="F:protein serine/threonine kinase activity"/>
    <property type="evidence" value="ECO:0007669"/>
    <property type="project" value="UniProtKB-KW"/>
</dbReference>
<evidence type="ECO:0000256" key="9">
    <source>
        <dbReference type="ARBA" id="ARBA00030237"/>
    </source>
</evidence>
<comment type="catalytic activity">
    <reaction evidence="10">
        <text>L-threonyl-[protein] + ATP = O-phospho-L-threonyl-[protein] + ADP + H(+)</text>
        <dbReference type="Rhea" id="RHEA:46608"/>
        <dbReference type="Rhea" id="RHEA-COMP:11060"/>
        <dbReference type="Rhea" id="RHEA-COMP:11605"/>
        <dbReference type="ChEBI" id="CHEBI:15378"/>
        <dbReference type="ChEBI" id="CHEBI:30013"/>
        <dbReference type="ChEBI" id="CHEBI:30616"/>
        <dbReference type="ChEBI" id="CHEBI:61977"/>
        <dbReference type="ChEBI" id="CHEBI:456216"/>
        <dbReference type="EC" id="2.7.11.1"/>
    </reaction>
</comment>
<feature type="domain" description="Protein kinase" evidence="13">
    <location>
        <begin position="18"/>
        <end position="280"/>
    </location>
</feature>
<evidence type="ECO:0000256" key="7">
    <source>
        <dbReference type="ARBA" id="ARBA00022840"/>
    </source>
</evidence>
<dbReference type="PANTHER" id="PTHR24348:SF22">
    <property type="entry name" value="NON-SPECIFIC SERINE_THREONINE PROTEIN KINASE"/>
    <property type="match status" value="1"/>
</dbReference>
<dbReference type="GO" id="GO:0034045">
    <property type="term" value="C:phagophore assembly site membrane"/>
    <property type="evidence" value="ECO:0007669"/>
    <property type="project" value="UniProtKB-SubCell"/>
</dbReference>
<keyword evidence="8" id="KW-0072">Autophagy</keyword>
<dbReference type="CDD" id="cd13993">
    <property type="entry name" value="STKc_Pat1_like"/>
    <property type="match status" value="1"/>
</dbReference>
<dbReference type="PROSITE" id="PS00108">
    <property type="entry name" value="PROTEIN_KINASE_ST"/>
    <property type="match status" value="1"/>
</dbReference>
<evidence type="ECO:0000259" key="13">
    <source>
        <dbReference type="PROSITE" id="PS50011"/>
    </source>
</evidence>
<dbReference type="GO" id="GO:0005524">
    <property type="term" value="F:ATP binding"/>
    <property type="evidence" value="ECO:0007669"/>
    <property type="project" value="UniProtKB-KW"/>
</dbReference>
<dbReference type="Pfam" id="PF00106">
    <property type="entry name" value="adh_short"/>
    <property type="match status" value="1"/>
</dbReference>
<dbReference type="Gene3D" id="1.10.510.10">
    <property type="entry name" value="Transferase(Phosphotransferase) domain 1"/>
    <property type="match status" value="1"/>
</dbReference>
<evidence type="ECO:0000256" key="8">
    <source>
        <dbReference type="ARBA" id="ARBA00023006"/>
    </source>
</evidence>
<dbReference type="AlphaFoldDB" id="A0A7D8YRP2"/>
<evidence type="ECO:0000313" key="15">
    <source>
        <dbReference type="Proteomes" id="UP000481288"/>
    </source>
</evidence>
<keyword evidence="5" id="KW-0547">Nucleotide-binding</keyword>
<dbReference type="InterPro" id="IPR036291">
    <property type="entry name" value="NAD(P)-bd_dom_sf"/>
</dbReference>
<evidence type="ECO:0000256" key="10">
    <source>
        <dbReference type="ARBA" id="ARBA00047899"/>
    </source>
</evidence>
<dbReference type="GO" id="GO:0005776">
    <property type="term" value="C:autophagosome"/>
    <property type="evidence" value="ECO:0007669"/>
    <property type="project" value="TreeGrafter"/>
</dbReference>
<evidence type="ECO:0000256" key="11">
    <source>
        <dbReference type="ARBA" id="ARBA00048679"/>
    </source>
</evidence>
<name>A0A7D8YRP2_9HELO</name>
<dbReference type="SUPFAM" id="SSF51735">
    <property type="entry name" value="NAD(P)-binding Rossmann-fold domains"/>
    <property type="match status" value="1"/>
</dbReference>
<evidence type="ECO:0000256" key="6">
    <source>
        <dbReference type="ARBA" id="ARBA00022777"/>
    </source>
</evidence>
<dbReference type="InterPro" id="IPR008271">
    <property type="entry name" value="Ser/Thr_kinase_AS"/>
</dbReference>
<feature type="region of interest" description="Disordered" evidence="12">
    <location>
        <begin position="448"/>
        <end position="488"/>
    </location>
</feature>
<keyword evidence="6 14" id="KW-0418">Kinase</keyword>
<reference evidence="14 15" key="1">
    <citation type="submission" date="2018-05" db="EMBL/GenBank/DDBJ databases">
        <title>Whole genome sequencing for identification of molecular markers to develop diagnostic detection tools for the regulated plant pathogen Lachnellula willkommii.</title>
        <authorList>
            <person name="Giroux E."/>
            <person name="Bilodeau G."/>
        </authorList>
    </citation>
    <scope>NUCLEOTIDE SEQUENCE [LARGE SCALE GENOMIC DNA]</scope>
    <source>
        <strain evidence="14 15">CBS 625.97</strain>
    </source>
</reference>
<comment type="caution">
    <text evidence="14">The sequence shown here is derived from an EMBL/GenBank/DDBJ whole genome shotgun (WGS) entry which is preliminary data.</text>
</comment>
<evidence type="ECO:0000256" key="5">
    <source>
        <dbReference type="ARBA" id="ARBA00022741"/>
    </source>
</evidence>
<dbReference type="SUPFAM" id="SSF56112">
    <property type="entry name" value="Protein kinase-like (PK-like)"/>
    <property type="match status" value="1"/>
</dbReference>
<dbReference type="PANTHER" id="PTHR24348">
    <property type="entry name" value="SERINE/THREONINE-PROTEIN KINASE UNC-51-RELATED"/>
    <property type="match status" value="1"/>
</dbReference>
<evidence type="ECO:0000256" key="4">
    <source>
        <dbReference type="ARBA" id="ARBA00022679"/>
    </source>
</evidence>
<dbReference type="Gene3D" id="3.40.50.720">
    <property type="entry name" value="NAD(P)-binding Rossmann-like Domain"/>
    <property type="match status" value="1"/>
</dbReference>
<evidence type="ECO:0000256" key="3">
    <source>
        <dbReference type="ARBA" id="ARBA00022527"/>
    </source>
</evidence>
<proteinExistence type="predicted"/>
<sequence length="974" mass="107885">MECLKDRFYDGVVLDGRFETVSPLNHGSFGMVFMAKDLTNGEFVAIKCLTKKSAASDQEMSFAIDERSEELACHARLGAHPNIVNLIHSFETEAHVYIVLEFCSRGDLYEAIRSKTSPRETERVREFMLQLVDAVSYIHSKGMYHRDIKPENIFLTESGEMKLGDFGLATSESWTYETTVGSDRYMSPEQYDSAGAGYSPGQADIWAIGICLLNILFCRNPFTTPTESDPLFLDFSRDKQSLFDVFPKMSQDTYEVIAQCMSLDPRKRSLVGAREALERLVSFTTDDESLDDFDSAERRRVIASAKREPLRTPSLQQSPQLDTGSFPWAKALQSTPQRQFRQLSAIADDESYISEDLFPSSEEESKDWFSIGQQTPSILNSSLGESMNSLAFRRANKVGPPRANLTPISGSLPITMSKPKPALSMASIFGRNVDMVSKSWSDLWDEDIEEEEEEAEKQLKARQTQNARTWSHESSHESRSDDNTIRRGPLETKSASFVNIEKANCEAQQVAANDIDDDLVADGFFFHDTPPTSTILDQSPRYSPPIKRSTFDKWSALGERRRAVVGTSEPPDLWKGRRNVGLGFTGFGAGVWDNKANNISKDKVRECPWIKDSPRARERYVIRKDKQLLGDLEWVGKLVWFTTGEIMASVKDFGAETTGTEVAGRFARRIQGGIFLITGVSPNSLGEALATAIAAHSPSHLILASRTPAKLQAVAALIPHVHVSCVQVDLSSFPSVRAAASAVTRLLHGRKIDVLFNNAGVNVFSRQLNADGIEMQFATNHLGPFLFTNLLLPLLASGGRVVNTSSEAHRISPVRFSDLGQDPEKMGVVEPDEEPRRGMGEGVLRGHGYEPAVAYGQSKTANVLSAVGLNARGVKSFAVMPGTIRTDIVRGLDQEGLQGLLRIEKWKSLDQGVATNLVAALDPALDGERGVYLDDCQLRRPSKWASDPEKAARLWKVSEELVGQKFDLGVKSRL</sequence>
<keyword evidence="7" id="KW-0067">ATP-binding</keyword>
<keyword evidence="4" id="KW-0808">Transferase</keyword>
<dbReference type="PROSITE" id="PS50011">
    <property type="entry name" value="PROTEIN_KINASE_DOM"/>
    <property type="match status" value="1"/>
</dbReference>
<protein>
    <recommendedName>
        <fullName evidence="2">non-specific serine/threonine protein kinase</fullName>
        <ecNumber evidence="2">2.7.11.1</ecNumber>
    </recommendedName>
    <alternativeName>
        <fullName evidence="9">Autophagy-related protein 1</fullName>
    </alternativeName>
</protein>
<dbReference type="InterPro" id="IPR000719">
    <property type="entry name" value="Prot_kinase_dom"/>
</dbReference>
<keyword evidence="15" id="KW-1185">Reference proteome</keyword>
<dbReference type="EC" id="2.7.11.1" evidence="2"/>
<evidence type="ECO:0000313" key="14">
    <source>
        <dbReference type="EMBL" id="TVY52266.1"/>
    </source>
</evidence>
<comment type="subcellular location">
    <subcellularLocation>
        <location evidence="1">Preautophagosomal structure membrane</location>
        <topology evidence="1">Peripheral membrane protein</topology>
    </subcellularLocation>
</comment>
<gene>
    <name evidence="14" type="primary">ksp1</name>
    <name evidence="14" type="ORF">LCER1_G004755</name>
</gene>
<dbReference type="GO" id="GO:0005829">
    <property type="term" value="C:cytosol"/>
    <property type="evidence" value="ECO:0007669"/>
    <property type="project" value="TreeGrafter"/>
</dbReference>
<evidence type="ECO:0000256" key="12">
    <source>
        <dbReference type="SAM" id="MobiDB-lite"/>
    </source>
</evidence>
<dbReference type="EMBL" id="QGMG01000645">
    <property type="protein sequence ID" value="TVY52266.1"/>
    <property type="molecule type" value="Genomic_DNA"/>
</dbReference>
<dbReference type="SMART" id="SM00220">
    <property type="entry name" value="S_TKc"/>
    <property type="match status" value="1"/>
</dbReference>
<evidence type="ECO:0000256" key="2">
    <source>
        <dbReference type="ARBA" id="ARBA00012513"/>
    </source>
</evidence>
<accession>A0A7D8YRP2</accession>
<dbReference type="GO" id="GO:0000045">
    <property type="term" value="P:autophagosome assembly"/>
    <property type="evidence" value="ECO:0007669"/>
    <property type="project" value="TreeGrafter"/>
</dbReference>
<organism evidence="14 15">
    <name type="scientific">Lachnellula cervina</name>
    <dbReference type="NCBI Taxonomy" id="1316786"/>
    <lineage>
        <taxon>Eukaryota</taxon>
        <taxon>Fungi</taxon>
        <taxon>Dikarya</taxon>
        <taxon>Ascomycota</taxon>
        <taxon>Pezizomycotina</taxon>
        <taxon>Leotiomycetes</taxon>
        <taxon>Helotiales</taxon>
        <taxon>Lachnaceae</taxon>
        <taxon>Lachnellula</taxon>
    </lineage>
</organism>
<dbReference type="PRINTS" id="PR00081">
    <property type="entry name" value="GDHRDH"/>
</dbReference>
<dbReference type="InterPro" id="IPR045269">
    <property type="entry name" value="Atg1-like"/>
</dbReference>
<evidence type="ECO:0000256" key="1">
    <source>
        <dbReference type="ARBA" id="ARBA00004623"/>
    </source>
</evidence>
<comment type="catalytic activity">
    <reaction evidence="11">
        <text>L-seryl-[protein] + ATP = O-phospho-L-seryl-[protein] + ADP + H(+)</text>
        <dbReference type="Rhea" id="RHEA:17989"/>
        <dbReference type="Rhea" id="RHEA-COMP:9863"/>
        <dbReference type="Rhea" id="RHEA-COMP:11604"/>
        <dbReference type="ChEBI" id="CHEBI:15378"/>
        <dbReference type="ChEBI" id="CHEBI:29999"/>
        <dbReference type="ChEBI" id="CHEBI:30616"/>
        <dbReference type="ChEBI" id="CHEBI:83421"/>
        <dbReference type="ChEBI" id="CHEBI:456216"/>
        <dbReference type="EC" id="2.7.11.1"/>
    </reaction>
</comment>
<dbReference type="OrthoDB" id="4062651at2759"/>
<dbReference type="InterPro" id="IPR011009">
    <property type="entry name" value="Kinase-like_dom_sf"/>
</dbReference>
<dbReference type="Proteomes" id="UP000481288">
    <property type="component" value="Unassembled WGS sequence"/>
</dbReference>
<keyword evidence="3" id="KW-0723">Serine/threonine-protein kinase</keyword>
<dbReference type="FunFam" id="1.10.510.10:FF:000693">
    <property type="entry name" value="Serine/threonine protein kinase, putative"/>
    <property type="match status" value="1"/>
</dbReference>